<evidence type="ECO:0000313" key="1">
    <source>
        <dbReference type="EMBL" id="MDO7845780.1"/>
    </source>
</evidence>
<name>A0ABT9A9A2_9BACT</name>
<dbReference type="Proteomes" id="UP001167796">
    <property type="component" value="Unassembled WGS sequence"/>
</dbReference>
<dbReference type="GO" id="GO:0004497">
    <property type="term" value="F:monooxygenase activity"/>
    <property type="evidence" value="ECO:0007669"/>
    <property type="project" value="UniProtKB-KW"/>
</dbReference>
<keyword evidence="1" id="KW-0503">Monooxygenase</keyword>
<sequence>MSHTTLSIFTLKPGHRRWALAQMGTAPTQLKRVAGLRFFKLMGSGAANGFGIWPNLDRYGLMAVWEDAAAAEAYFRQHPVWAAYQQRSAETWTVELAPLKAHGFWDGQNPFAELADSAGPANRTAALPVAVLTRASIRWRKTPRFWQYVEPTSAALAQAVGVRAAIGLGELPLVRQATFSVWESAQAMQEYAYRDVRHREVIQLTRQEKWYAEELFARFQVLSSTGTMDGQEPLAGLLPAR</sequence>
<organism evidence="1 2">
    <name type="scientific">Hymenobacter mellowenesis</name>
    <dbReference type="NCBI Taxonomy" id="3063995"/>
    <lineage>
        <taxon>Bacteria</taxon>
        <taxon>Pseudomonadati</taxon>
        <taxon>Bacteroidota</taxon>
        <taxon>Cytophagia</taxon>
        <taxon>Cytophagales</taxon>
        <taxon>Hymenobacteraceae</taxon>
        <taxon>Hymenobacter</taxon>
    </lineage>
</organism>
<keyword evidence="2" id="KW-1185">Reference proteome</keyword>
<protein>
    <submittedName>
        <fullName evidence="1">Spheroidene monooxygenase</fullName>
    </submittedName>
</protein>
<dbReference type="CDD" id="cd21650">
    <property type="entry name" value="CrtA-like"/>
    <property type="match status" value="1"/>
</dbReference>
<dbReference type="EMBL" id="JAUQSX010000002">
    <property type="protein sequence ID" value="MDO7845780.1"/>
    <property type="molecule type" value="Genomic_DNA"/>
</dbReference>
<comment type="caution">
    <text evidence="1">The sequence shown here is derived from an EMBL/GenBank/DDBJ whole genome shotgun (WGS) entry which is preliminary data.</text>
</comment>
<proteinExistence type="predicted"/>
<dbReference type="RefSeq" id="WP_305010468.1">
    <property type="nucleotide sequence ID" value="NZ_JAUQSX010000002.1"/>
</dbReference>
<gene>
    <name evidence="1" type="ORF">Q5H92_05385</name>
</gene>
<reference evidence="1" key="1">
    <citation type="submission" date="2023-07" db="EMBL/GenBank/DDBJ databases">
        <authorList>
            <person name="Kim M.K."/>
        </authorList>
    </citation>
    <scope>NUCLEOTIDE SEQUENCE</scope>
    <source>
        <strain evidence="1">M29</strain>
    </source>
</reference>
<keyword evidence="1" id="KW-0560">Oxidoreductase</keyword>
<evidence type="ECO:0000313" key="2">
    <source>
        <dbReference type="Proteomes" id="UP001167796"/>
    </source>
</evidence>
<dbReference type="InterPro" id="IPR049574">
    <property type="entry name" value="CrtA-like"/>
</dbReference>
<accession>A0ABT9A9A2</accession>